<evidence type="ECO:0000313" key="1">
    <source>
        <dbReference type="Ensembl" id="ENSTNIP00000009245.1"/>
    </source>
</evidence>
<dbReference type="Gene3D" id="1.10.3730.20">
    <property type="match status" value="1"/>
</dbReference>
<accession>H3CLW5</accession>
<dbReference type="FunCoup" id="H3CLW5">
    <property type="interactions" value="5"/>
</dbReference>
<dbReference type="InterPro" id="IPR037185">
    <property type="entry name" value="EmrE-like"/>
</dbReference>
<sequence length="115" mass="12657">MSPLRACCVEALLFACDAIMWTSFSKALRHCSSSARVTVTTTASNFLFSAVLGRLVFGETHAALWWVGISLTLCGLLLLHGSSPQTVAQEDNKEERECGFKGYGLLLVRWKETNE</sequence>
<organism evidence="1 2">
    <name type="scientific">Tetraodon nigroviridis</name>
    <name type="common">Spotted green pufferfish</name>
    <name type="synonym">Chelonodon nigroviridis</name>
    <dbReference type="NCBI Taxonomy" id="99883"/>
    <lineage>
        <taxon>Eukaryota</taxon>
        <taxon>Metazoa</taxon>
        <taxon>Chordata</taxon>
        <taxon>Craniata</taxon>
        <taxon>Vertebrata</taxon>
        <taxon>Euteleostomi</taxon>
        <taxon>Actinopterygii</taxon>
        <taxon>Neopterygii</taxon>
        <taxon>Teleostei</taxon>
        <taxon>Neoteleostei</taxon>
        <taxon>Acanthomorphata</taxon>
        <taxon>Eupercaria</taxon>
        <taxon>Tetraodontiformes</taxon>
        <taxon>Tetradontoidea</taxon>
        <taxon>Tetraodontidae</taxon>
        <taxon>Tetraodon</taxon>
    </lineage>
</organism>
<reference evidence="1" key="3">
    <citation type="submission" date="2025-09" db="UniProtKB">
        <authorList>
            <consortium name="Ensembl"/>
        </authorList>
    </citation>
    <scope>IDENTIFICATION</scope>
</reference>
<dbReference type="Ensembl" id="ENSTNIT00000009416.1">
    <property type="protein sequence ID" value="ENSTNIP00000009245.1"/>
    <property type="gene ID" value="ENSTNIG00000006476.1"/>
</dbReference>
<dbReference type="InterPro" id="IPR039632">
    <property type="entry name" value="TMEM42"/>
</dbReference>
<proteinExistence type="predicted"/>
<protein>
    <submittedName>
        <fullName evidence="1">Transmembrane protein 42a</fullName>
    </submittedName>
</protein>
<dbReference type="AlphaFoldDB" id="H3CLW5"/>
<keyword evidence="2" id="KW-1185">Reference proteome</keyword>
<dbReference type="SUPFAM" id="SSF103481">
    <property type="entry name" value="Multidrug resistance efflux transporter EmrE"/>
    <property type="match status" value="1"/>
</dbReference>
<name>H3CLW5_TETNG</name>
<dbReference type="OMA" id="FACDAIM"/>
<reference evidence="1" key="2">
    <citation type="submission" date="2025-08" db="UniProtKB">
        <authorList>
            <consortium name="Ensembl"/>
        </authorList>
    </citation>
    <scope>IDENTIFICATION</scope>
</reference>
<dbReference type="PANTHER" id="PTHR31965:SF1">
    <property type="entry name" value="TRANSMEMBRANE PROTEIN 42"/>
    <property type="match status" value="1"/>
</dbReference>
<dbReference type="Proteomes" id="UP000007303">
    <property type="component" value="Unassembled WGS sequence"/>
</dbReference>
<dbReference type="PANTHER" id="PTHR31965">
    <property type="entry name" value="TRANSMEMBRANE PROTEIN 42"/>
    <property type="match status" value="1"/>
</dbReference>
<dbReference type="HOGENOM" id="CLU_2108288_0_0_1"/>
<dbReference type="InParanoid" id="H3CLW5"/>
<evidence type="ECO:0000313" key="2">
    <source>
        <dbReference type="Proteomes" id="UP000007303"/>
    </source>
</evidence>
<dbReference type="GeneTree" id="ENSGT00390000012690"/>
<reference evidence="2" key="1">
    <citation type="journal article" date="2004" name="Nature">
        <title>Genome duplication in the teleost fish Tetraodon nigroviridis reveals the early vertebrate proto-karyotype.</title>
        <authorList>
            <person name="Jaillon O."/>
            <person name="Aury J.-M."/>
            <person name="Brunet F."/>
            <person name="Petit J.-L."/>
            <person name="Stange-Thomann N."/>
            <person name="Mauceli E."/>
            <person name="Bouneau L."/>
            <person name="Fischer C."/>
            <person name="Ozouf-Costaz C."/>
            <person name="Bernot A."/>
            <person name="Nicaud S."/>
            <person name="Jaffe D."/>
            <person name="Fisher S."/>
            <person name="Lutfalla G."/>
            <person name="Dossat C."/>
            <person name="Segurens B."/>
            <person name="Dasilva C."/>
            <person name="Salanoubat M."/>
            <person name="Levy M."/>
            <person name="Boudet N."/>
            <person name="Castellano S."/>
            <person name="Anthouard V."/>
            <person name="Jubin C."/>
            <person name="Castelli V."/>
            <person name="Katinka M."/>
            <person name="Vacherie B."/>
            <person name="Biemont C."/>
            <person name="Skalli Z."/>
            <person name="Cattolico L."/>
            <person name="Poulain J."/>
            <person name="De Berardinis V."/>
            <person name="Cruaud C."/>
            <person name="Duprat S."/>
            <person name="Brottier P."/>
            <person name="Coutanceau J.-P."/>
            <person name="Gouzy J."/>
            <person name="Parra G."/>
            <person name="Lardier G."/>
            <person name="Chapple C."/>
            <person name="McKernan K.J."/>
            <person name="McEwan P."/>
            <person name="Bosak S."/>
            <person name="Kellis M."/>
            <person name="Volff J.-N."/>
            <person name="Guigo R."/>
            <person name="Zody M.C."/>
            <person name="Mesirov J."/>
            <person name="Lindblad-Toh K."/>
            <person name="Birren B."/>
            <person name="Nusbaum C."/>
            <person name="Kahn D."/>
            <person name="Robinson-Rechavi M."/>
            <person name="Laudet V."/>
            <person name="Schachter V."/>
            <person name="Quetier F."/>
            <person name="Saurin W."/>
            <person name="Scarpelli C."/>
            <person name="Wincker P."/>
            <person name="Lander E.S."/>
            <person name="Weissenbach J."/>
            <person name="Roest Crollius H."/>
        </authorList>
    </citation>
    <scope>NUCLEOTIDE SEQUENCE [LARGE SCALE GENOMIC DNA]</scope>
</reference>